<organism evidence="1">
    <name type="scientific">mine drainage metagenome</name>
    <dbReference type="NCBI Taxonomy" id="410659"/>
    <lineage>
        <taxon>unclassified sequences</taxon>
        <taxon>metagenomes</taxon>
        <taxon>ecological metagenomes</taxon>
    </lineage>
</organism>
<comment type="caution">
    <text evidence="1">The sequence shown here is derived from an EMBL/GenBank/DDBJ whole genome shotgun (WGS) entry which is preliminary data.</text>
</comment>
<dbReference type="SUPFAM" id="SSF51735">
    <property type="entry name" value="NAD(P)-binding Rossmann-fold domains"/>
    <property type="match status" value="1"/>
</dbReference>
<dbReference type="GO" id="GO:0000286">
    <property type="term" value="F:alanine dehydrogenase activity"/>
    <property type="evidence" value="ECO:0007669"/>
    <property type="project" value="UniProtKB-EC"/>
</dbReference>
<dbReference type="InterPro" id="IPR023401">
    <property type="entry name" value="ODC_N"/>
</dbReference>
<gene>
    <name evidence="1" type="primary">ala_1</name>
    <name evidence="1" type="ORF">GALL_268810</name>
</gene>
<sequence length="357" mass="38931">MRMLSNEDVEQLLTMPECIDVMEQMYADYADDRALLVPLLDNLSPSTEADAYYAFKQMGGAWPRRGVHALRINSDIISHPVIAGGRRRVKQPRANGRWVGLVLMFSSENGALLGIFPDGVMQRLRVGAANGIALKKLARDDARTLALIGSGWQAGGQLMAALVARPFEKVRVYSPSKENRNAFVAAAQRRHHGIDIRALDSAEECVAGADVIMAATSSMLRVLDMAWLKPGVHLSCIRSEEVDQALLDACDRVVVHVTAQPKQQENIMPHTPNVTVEQTVGWWNAPGNRFAEYPNLAQLVAGKVPGRSRREDITCFVNNIGIGLQFAAAGALVLDKAGAAGLGQELPDDWFSESVHS</sequence>
<dbReference type="InterPro" id="IPR036291">
    <property type="entry name" value="NAD(P)-bd_dom_sf"/>
</dbReference>
<dbReference type="AlphaFoldDB" id="A0A1J5RNZ2"/>
<dbReference type="PANTHER" id="PTHR13812">
    <property type="entry name" value="KETIMINE REDUCTASE MU-CRYSTALLIN"/>
    <property type="match status" value="1"/>
</dbReference>
<evidence type="ECO:0000313" key="1">
    <source>
        <dbReference type="EMBL" id="OIQ91219.1"/>
    </source>
</evidence>
<protein>
    <submittedName>
        <fullName evidence="1">Alanine dehydrogenase</fullName>
        <ecNumber evidence="1">1.4.1.1</ecNumber>
    </submittedName>
</protein>
<keyword evidence="1" id="KW-0560">Oxidoreductase</keyword>
<dbReference type="InterPro" id="IPR003462">
    <property type="entry name" value="ODC_Mu_crystall"/>
</dbReference>
<dbReference type="Gene3D" id="3.40.50.720">
    <property type="entry name" value="NAD(P)-binding Rossmann-like Domain"/>
    <property type="match status" value="1"/>
</dbReference>
<reference evidence="1" key="1">
    <citation type="submission" date="2016-10" db="EMBL/GenBank/DDBJ databases">
        <title>Sequence of Gallionella enrichment culture.</title>
        <authorList>
            <person name="Poehlein A."/>
            <person name="Muehling M."/>
            <person name="Daniel R."/>
        </authorList>
    </citation>
    <scope>NUCLEOTIDE SEQUENCE</scope>
</reference>
<dbReference type="GO" id="GO:0005737">
    <property type="term" value="C:cytoplasm"/>
    <property type="evidence" value="ECO:0007669"/>
    <property type="project" value="TreeGrafter"/>
</dbReference>
<dbReference type="Gene3D" id="3.30.1780.10">
    <property type="entry name" value="ornithine cyclodeaminase, domain 1"/>
    <property type="match status" value="1"/>
</dbReference>
<accession>A0A1J5RNZ2</accession>
<proteinExistence type="predicted"/>
<dbReference type="PANTHER" id="PTHR13812:SF19">
    <property type="entry name" value="KETIMINE REDUCTASE MU-CRYSTALLIN"/>
    <property type="match status" value="1"/>
</dbReference>
<dbReference type="Pfam" id="PF02423">
    <property type="entry name" value="OCD_Mu_crystall"/>
    <property type="match status" value="1"/>
</dbReference>
<name>A0A1J5RNZ2_9ZZZZ</name>
<dbReference type="EC" id="1.4.1.1" evidence="1"/>
<dbReference type="EMBL" id="MLJW01000266">
    <property type="protein sequence ID" value="OIQ91219.1"/>
    <property type="molecule type" value="Genomic_DNA"/>
</dbReference>